<reference evidence="1" key="1">
    <citation type="journal article" date="2015" name="Nature">
        <title>Complex archaea that bridge the gap between prokaryotes and eukaryotes.</title>
        <authorList>
            <person name="Spang A."/>
            <person name="Saw J.H."/>
            <person name="Jorgensen S.L."/>
            <person name="Zaremba-Niedzwiedzka K."/>
            <person name="Martijn J."/>
            <person name="Lind A.E."/>
            <person name="van Eijk R."/>
            <person name="Schleper C."/>
            <person name="Guy L."/>
            <person name="Ettema T.J."/>
        </authorList>
    </citation>
    <scope>NUCLEOTIDE SEQUENCE</scope>
</reference>
<sequence length="135" mass="15043">MKSKVLIKTMIFLSISMMMSCSNGQENEDVDLNALCIEPDILIELTEAIPAKVRVVEDGQPFFNGIKTYYEVDAETHLPLLFEINGEKTIRIFPVKKIKSDEGSDVEITGKLISCLTGAHGLVTNDYKGFTLLEE</sequence>
<proteinExistence type="predicted"/>
<evidence type="ECO:0000313" key="1">
    <source>
        <dbReference type="EMBL" id="KKN93356.1"/>
    </source>
</evidence>
<name>A0A0F9X3I4_9ZZZZ</name>
<dbReference type="AlphaFoldDB" id="A0A0F9X3I4"/>
<organism evidence="1">
    <name type="scientific">marine sediment metagenome</name>
    <dbReference type="NCBI Taxonomy" id="412755"/>
    <lineage>
        <taxon>unclassified sequences</taxon>
        <taxon>metagenomes</taxon>
        <taxon>ecological metagenomes</taxon>
    </lineage>
</organism>
<protein>
    <submittedName>
        <fullName evidence="1">Uncharacterized protein</fullName>
    </submittedName>
</protein>
<gene>
    <name evidence="1" type="ORF">LCGC14_0199920</name>
</gene>
<dbReference type="PROSITE" id="PS51257">
    <property type="entry name" value="PROKAR_LIPOPROTEIN"/>
    <property type="match status" value="1"/>
</dbReference>
<accession>A0A0F9X3I4</accession>
<comment type="caution">
    <text evidence="1">The sequence shown here is derived from an EMBL/GenBank/DDBJ whole genome shotgun (WGS) entry which is preliminary data.</text>
</comment>
<dbReference type="EMBL" id="LAZR01000087">
    <property type="protein sequence ID" value="KKN93356.1"/>
    <property type="molecule type" value="Genomic_DNA"/>
</dbReference>